<evidence type="ECO:0000313" key="2">
    <source>
        <dbReference type="Proteomes" id="UP001064048"/>
    </source>
</evidence>
<dbReference type="EMBL" id="CM046120">
    <property type="protein sequence ID" value="KAI8437415.1"/>
    <property type="molecule type" value="Genomic_DNA"/>
</dbReference>
<keyword evidence="2" id="KW-1185">Reference proteome</keyword>
<evidence type="ECO:0000313" key="1">
    <source>
        <dbReference type="EMBL" id="KAI8437415.1"/>
    </source>
</evidence>
<proteinExistence type="predicted"/>
<name>A0ACC0KMA4_CHOFU</name>
<accession>A0ACC0KMA4</accession>
<reference evidence="1 2" key="1">
    <citation type="journal article" date="2022" name="Genome Biol. Evol.">
        <title>The Spruce Budworm Genome: Reconstructing the Evolutionary History of Antifreeze Proteins.</title>
        <authorList>
            <person name="Beliveau C."/>
            <person name="Gagne P."/>
            <person name="Picq S."/>
            <person name="Vernygora O."/>
            <person name="Keeling C.I."/>
            <person name="Pinkney K."/>
            <person name="Doucet D."/>
            <person name="Wen F."/>
            <person name="Johnston J.S."/>
            <person name="Maaroufi H."/>
            <person name="Boyle B."/>
            <person name="Laroche J."/>
            <person name="Dewar K."/>
            <person name="Juretic N."/>
            <person name="Blackburn G."/>
            <person name="Nisole A."/>
            <person name="Brunet B."/>
            <person name="Brandao M."/>
            <person name="Lumley L."/>
            <person name="Duan J."/>
            <person name="Quan G."/>
            <person name="Lucarotti C.J."/>
            <person name="Roe A.D."/>
            <person name="Sperling F.A.H."/>
            <person name="Levesque R.C."/>
            <person name="Cusson M."/>
        </authorList>
    </citation>
    <scope>NUCLEOTIDE SEQUENCE [LARGE SCALE GENOMIC DNA]</scope>
    <source>
        <strain evidence="1">Glfc:IPQL:Cfum</strain>
    </source>
</reference>
<sequence length="2202" mass="246031">MKFELTVLAFLAACDGYKILLVFPVPSNSHGYLGEGYVRHLLRAGHENSLNGPHAATASAYTEATASYTRLPRPRDNIGAAYSGASDIFDLSKMIHKELNTTHIAEVLQLMYRIANGTLLHDKVQELMHNQNERFDVVIAEWMFSELYSGLASVFNCPLIWSSSMEPHALVLSLMDEAPNPAYAPQSTPTTATLMTFVQRAKELWMYLHVIYNKWLYTAMDTRVYEQAYSSAMAVRGRSLPPLSLAKYNASLMLGNSHVSAGDVISLPQSYVAIGGYHVEDTVPPLPKNLQEIMDSAKYGVIYFSLGSILKSRSMPPKLKKDLLDLFGGLKQTIIWKLEEEIPDNIYKNVHVVSFAPQQSILAHPSCVLFITHGGLLSKIETIHFGVPIIGIPVFADQFLNVDRAVQKGYAKRVDLDYDTPDNLKVAIAEILGNPRYRERVKALSFVFHDRPVPPGKELVHWVEHVVRTGGAPHLRSPALMLPWYQKMYLDLLVVILTIISCATTCVCVWSCSSARSSISTGTDSFTDLGLHDKKISTRNDSFTDHGLHDKYIKVKAIMKLVTTLLLSTLLTSCVSNAYKVLIVFPLASGKSHGILGEAHVTRLLDAGHEVVGPCARSARIATTILLVNPAVKQQCLHCCVSAWRVTYIAGILTKVSSPRLRQIDVTSNAALSSSGQHLDFKYLLAQKDRLSFSRDLAKLCLLVANSTLMNDQVQRLMHDPKEQFDVVIVEWLFSELFVGLASVFNCPLIWSSSLEPHGKILSLIDDDPNPAYVPDIMSDILPPFTFSQRVIELWKLIKGKYIIWEISFEAERMYELAFASAVGKRGRKLPPYQEARYNASFVLGNSHISAGQATRLPQNYASIAGYHIQETVKPLPEDLQKIMDNAKNGVIYFSMGSMLQTKTMPDELKTGLLNMLGGLQHTVIWKIEEIPAKIPKNVHIVTFAPQQSILAHPNCILFITHGGLLSTTETLHYGVPIIGIPVFGDQFINVNRAVHKGFAKVVSLGYDTPVHLKAAIDDMLGNPRYRKRVKELSFIYHDRLVPPGKELVYRVEHVVKTGGAPHLRSPALMLPLYQKMYLDLLVAEVKVDGSILTRSIGHLYPLEVESDPIPDDDTSERVRNKDQETAFNESAHDSVTSSRPTPQESETVDPVELADPEVEESASAMDDGTPMEMAGSLDIHGQDFVAEMLKSVLILPVLALCACEAYKILVIFQLPGKSHSILGDGYVRHLIKAGHEVWYITPYPKKDVPANLHQIDISEVSASPLESLTNINAVLDKEQDLTDESKFFDLFLNVTRITLNNQHVKNMLDDPNQTFDVVVAEWMFLDILAGNNPSIKIVDFRFSAVFGAPLIWSSSIEPHPIILELMGEEVNTAYTPDICSSSAPPYSFVDRVNSLFKNSALKLFKFFYYTEVEKGVYDTVFGPYAAKRGRELPSYYEMRFNASLVLGNSHVSLGQATTVPQSYKSIGGYHIDDEVAPLPKDLQKIMDGAKDGVIFFSMGSTLKSEQFPNILKRNLLQMFGGLKQTVIWKFEEVIKDLPKNVHVLQWAPQQSILAHPNLILFITHGGLLSTTEATHFSVPIIGIPVFGDQYANVARAVKKGFAKKVDLSYKVAEDLAVAIDEILTDPKYKSKAKELSFIYHHRPVSPGKELVHWIEHVVETRGALHLRTPAFHHAWYQKMYLDLAALVLLCFSKFFKDKKIYKVDAQQQAAEMLKSVLILPVLALCACEAYKILVIFQLPGKSHSILGDGYVRHLIKAGHEVWYITPYPKKDVPANLHQIDISEVSASPLESLTNINAVLDKEQDLTDESKFFDLFLNITRITLNNQHVKNMLDDPNQTFDVVVVEWMLLDIFAGFSAVFGAPLIWSSSVEPHPAILELMGEEVNTAYTPDIRSSSAPPYSFVDRVHSLFMNSALKLFKFFYYTEAEKGVYDTVFGPYAAKRGRELPSYYEMRFNASLVLGNSHVSLGQATTVPQSYKSIGGYHIDDEVAPLPKDLQKIMDSAKDGVIFFSMGSTLKSEQFPNILKQNLLQMFGGLKQTVIWKFEEVIKDLPKNVHVLQWAPQQSILAHPNLILFITHGGLLSTTEATHFSVPIIGIPVFGDQYANVARAVKKGFAKKVDLSYNVAEDLAVAIDEILTDPKYKSKAKELSFIYHHRPVSPGKELVHWIEHVVETRGALHLRTPAFHHACVEVEELHEHAYFA</sequence>
<protein>
    <submittedName>
        <fullName evidence="1">Uncharacterized protein</fullName>
    </submittedName>
</protein>
<organism evidence="1 2">
    <name type="scientific">Choristoneura fumiferana</name>
    <name type="common">Spruce budworm moth</name>
    <name type="synonym">Archips fumiferana</name>
    <dbReference type="NCBI Taxonomy" id="7141"/>
    <lineage>
        <taxon>Eukaryota</taxon>
        <taxon>Metazoa</taxon>
        <taxon>Ecdysozoa</taxon>
        <taxon>Arthropoda</taxon>
        <taxon>Hexapoda</taxon>
        <taxon>Insecta</taxon>
        <taxon>Pterygota</taxon>
        <taxon>Neoptera</taxon>
        <taxon>Endopterygota</taxon>
        <taxon>Lepidoptera</taxon>
        <taxon>Glossata</taxon>
        <taxon>Ditrysia</taxon>
        <taxon>Tortricoidea</taxon>
        <taxon>Tortricidae</taxon>
        <taxon>Tortricinae</taxon>
        <taxon>Choristoneura</taxon>
    </lineage>
</organism>
<gene>
    <name evidence="1" type="ORF">MSG28_011743</name>
</gene>
<dbReference type="Proteomes" id="UP001064048">
    <property type="component" value="Chromosome 20"/>
</dbReference>
<comment type="caution">
    <text evidence="1">The sequence shown here is derived from an EMBL/GenBank/DDBJ whole genome shotgun (WGS) entry which is preliminary data.</text>
</comment>